<name>A0ABS3V1W5_9ACTN</name>
<evidence type="ECO:0000313" key="3">
    <source>
        <dbReference type="Proteomes" id="UP000671399"/>
    </source>
</evidence>
<feature type="transmembrane region" description="Helical" evidence="1">
    <location>
        <begin position="210"/>
        <end position="232"/>
    </location>
</feature>
<dbReference type="EMBL" id="JAGFWR010000001">
    <property type="protein sequence ID" value="MBO4159616.1"/>
    <property type="molecule type" value="Genomic_DNA"/>
</dbReference>
<feature type="transmembrane region" description="Helical" evidence="1">
    <location>
        <begin position="14"/>
        <end position="36"/>
    </location>
</feature>
<dbReference type="Proteomes" id="UP000671399">
    <property type="component" value="Unassembled WGS sequence"/>
</dbReference>
<keyword evidence="1" id="KW-0812">Transmembrane</keyword>
<organism evidence="2 3">
    <name type="scientific">Micromonospora antibiotica</name>
    <dbReference type="NCBI Taxonomy" id="2807623"/>
    <lineage>
        <taxon>Bacteria</taxon>
        <taxon>Bacillati</taxon>
        <taxon>Actinomycetota</taxon>
        <taxon>Actinomycetes</taxon>
        <taxon>Micromonosporales</taxon>
        <taxon>Micromonosporaceae</taxon>
        <taxon>Micromonospora</taxon>
    </lineage>
</organism>
<proteinExistence type="predicted"/>
<sequence>MTTAKQPAKPKQNVGAWVVWIVVGLIVVVCVGSSLFNRDSGGTTVPAPAADERADTVPLLAQATASQGICYGWRLEESFLSPVSVGSNLGDGVAVEEDDRCPRWVQVRARIMYTAESSESSDSATITVTGSGDFSRADLYAVQTGLTRFGLHEDVFVDDPGWAICRAAVALPLLVAETGAAPPAATPTADPGAVAAPLPDTGSDFWRDRWGTVLAAAGLLLVAVLLITVGFVQRGRQRAATPAGRFRGAR</sequence>
<evidence type="ECO:0000256" key="1">
    <source>
        <dbReference type="SAM" id="Phobius"/>
    </source>
</evidence>
<keyword evidence="1" id="KW-0472">Membrane</keyword>
<comment type="caution">
    <text evidence="2">The sequence shown here is derived from an EMBL/GenBank/DDBJ whole genome shotgun (WGS) entry which is preliminary data.</text>
</comment>
<gene>
    <name evidence="2" type="ORF">JQN83_02165</name>
</gene>
<reference evidence="2 3" key="1">
    <citation type="submission" date="2021-03" db="EMBL/GenBank/DDBJ databases">
        <authorList>
            <person name="Lee D.-H."/>
        </authorList>
    </citation>
    <scope>NUCLEOTIDE SEQUENCE [LARGE SCALE GENOMIC DNA]</scope>
    <source>
        <strain evidence="2 3">MMS20-R2-23</strain>
    </source>
</reference>
<keyword evidence="1" id="KW-1133">Transmembrane helix</keyword>
<protein>
    <submittedName>
        <fullName evidence="2">Uncharacterized protein</fullName>
    </submittedName>
</protein>
<dbReference type="RefSeq" id="WP_208565304.1">
    <property type="nucleotide sequence ID" value="NZ_JAGFWR010000001.1"/>
</dbReference>
<accession>A0ABS3V1W5</accession>
<keyword evidence="3" id="KW-1185">Reference proteome</keyword>
<evidence type="ECO:0000313" key="2">
    <source>
        <dbReference type="EMBL" id="MBO4159616.1"/>
    </source>
</evidence>